<keyword evidence="2 4" id="KW-0813">Transport</keyword>
<dbReference type="SUPFAM" id="SSF53807">
    <property type="entry name" value="Helical backbone' metal receptor"/>
    <property type="match status" value="1"/>
</dbReference>
<dbReference type="AlphaFoldDB" id="B9XR76"/>
<evidence type="ECO:0000313" key="6">
    <source>
        <dbReference type="EMBL" id="EEF57689.1"/>
    </source>
</evidence>
<sequence length="364" mass="40433">MKVETEKAMAWGRKNFVSRWVQGAFDLRRRCRPGRYLGIAPAASALPQTKIPPAIRKFLSAFGITWMLLGLLLMAHVPDASAQGKKLKVLTSFLPIYCFTVNVAGDLAEVENLLPAGADPHDFQFSPREVKKLAGADMIVVNGLQLEAWLDKLIHSAERPKIIVEAAAGLKSELIFGAFEKEGNYRSSETKEDGAIPNPHIWLDPKLAEHEVTNILEALIKADPANSEGYTRNARAYIAKLEELNGRLEAGLASAKAEPVITLHNAFPYFARRYDLKIVGVIEKVPDVEPSPRYLAALGRTIRTKKVKAIFTERQTSSRLAQMIGRDYNVSVAQLDTIETGEFKATAYEDAMYQNLRVLEESLK</sequence>
<dbReference type="PANTHER" id="PTHR42953:SF3">
    <property type="entry name" value="HIGH-AFFINITY ZINC UPTAKE SYSTEM PROTEIN ZNUA"/>
    <property type="match status" value="1"/>
</dbReference>
<evidence type="ECO:0000256" key="2">
    <source>
        <dbReference type="ARBA" id="ARBA00022448"/>
    </source>
</evidence>
<comment type="similarity">
    <text evidence="1 4">Belongs to the bacterial solute-binding protein 9 family.</text>
</comment>
<dbReference type="InterPro" id="IPR006127">
    <property type="entry name" value="ZnuA-like"/>
</dbReference>
<dbReference type="InterPro" id="IPR006128">
    <property type="entry name" value="Lipoprotein_PsaA-like"/>
</dbReference>
<dbReference type="GO" id="GO:0007155">
    <property type="term" value="P:cell adhesion"/>
    <property type="evidence" value="ECO:0007669"/>
    <property type="project" value="InterPro"/>
</dbReference>
<protein>
    <submittedName>
        <fullName evidence="6">Periplasmic solute binding protein</fullName>
    </submittedName>
</protein>
<dbReference type="OrthoDB" id="9793396at2"/>
<name>B9XR76_PEDPL</name>
<keyword evidence="5" id="KW-1133">Transmembrane helix</keyword>
<dbReference type="InterPro" id="IPR050492">
    <property type="entry name" value="Bact_metal-bind_prot9"/>
</dbReference>
<keyword evidence="5" id="KW-0812">Transmembrane</keyword>
<dbReference type="PANTHER" id="PTHR42953">
    <property type="entry name" value="HIGH-AFFINITY ZINC UPTAKE SYSTEM PROTEIN ZNUA-RELATED"/>
    <property type="match status" value="1"/>
</dbReference>
<dbReference type="EMBL" id="ABOX02000060">
    <property type="protein sequence ID" value="EEF57689.1"/>
    <property type="molecule type" value="Genomic_DNA"/>
</dbReference>
<feature type="transmembrane region" description="Helical" evidence="5">
    <location>
        <begin position="58"/>
        <end position="77"/>
    </location>
</feature>
<keyword evidence="3" id="KW-0732">Signal</keyword>
<gene>
    <name evidence="6" type="ORF">Cflav_PD0724</name>
</gene>
<evidence type="ECO:0000256" key="5">
    <source>
        <dbReference type="SAM" id="Phobius"/>
    </source>
</evidence>
<organism evidence="6 7">
    <name type="scientific">Pedosphaera parvula (strain Ellin514)</name>
    <dbReference type="NCBI Taxonomy" id="320771"/>
    <lineage>
        <taxon>Bacteria</taxon>
        <taxon>Pseudomonadati</taxon>
        <taxon>Verrucomicrobiota</taxon>
        <taxon>Pedosphaerae</taxon>
        <taxon>Pedosphaerales</taxon>
        <taxon>Pedosphaeraceae</taxon>
        <taxon>Pedosphaera</taxon>
    </lineage>
</organism>
<dbReference type="Proteomes" id="UP000003688">
    <property type="component" value="Unassembled WGS sequence"/>
</dbReference>
<accession>B9XR76</accession>
<dbReference type="PRINTS" id="PR00690">
    <property type="entry name" value="ADHESNFAMILY"/>
</dbReference>
<dbReference type="Gene3D" id="3.40.50.1980">
    <property type="entry name" value="Nitrogenase molybdenum iron protein domain"/>
    <property type="match status" value="2"/>
</dbReference>
<proteinExistence type="inferred from homology"/>
<dbReference type="PRINTS" id="PR00691">
    <property type="entry name" value="ADHESINB"/>
</dbReference>
<evidence type="ECO:0000313" key="7">
    <source>
        <dbReference type="Proteomes" id="UP000003688"/>
    </source>
</evidence>
<reference evidence="6 7" key="1">
    <citation type="journal article" date="2011" name="J. Bacteriol.">
        <title>Genome sequence of 'Pedosphaera parvula' Ellin514, an aerobic Verrucomicrobial isolate from pasture soil.</title>
        <authorList>
            <person name="Kant R."/>
            <person name="van Passel M.W."/>
            <person name="Sangwan P."/>
            <person name="Palva A."/>
            <person name="Lucas S."/>
            <person name="Copeland A."/>
            <person name="Lapidus A."/>
            <person name="Glavina Del Rio T."/>
            <person name="Dalin E."/>
            <person name="Tice H."/>
            <person name="Bruce D."/>
            <person name="Goodwin L."/>
            <person name="Pitluck S."/>
            <person name="Chertkov O."/>
            <person name="Larimer F.W."/>
            <person name="Land M.L."/>
            <person name="Hauser L."/>
            <person name="Brettin T.S."/>
            <person name="Detter J.C."/>
            <person name="Han S."/>
            <person name="de Vos W.M."/>
            <person name="Janssen P.H."/>
            <person name="Smidt H."/>
        </authorList>
    </citation>
    <scope>NUCLEOTIDE SEQUENCE [LARGE SCALE GENOMIC DNA]</scope>
    <source>
        <strain evidence="6 7">Ellin514</strain>
    </source>
</reference>
<evidence type="ECO:0000256" key="1">
    <source>
        <dbReference type="ARBA" id="ARBA00011028"/>
    </source>
</evidence>
<keyword evidence="7" id="KW-1185">Reference proteome</keyword>
<dbReference type="STRING" id="320771.Cflav_PD0724"/>
<dbReference type="GO" id="GO:0046872">
    <property type="term" value="F:metal ion binding"/>
    <property type="evidence" value="ECO:0007669"/>
    <property type="project" value="InterPro"/>
</dbReference>
<evidence type="ECO:0000256" key="4">
    <source>
        <dbReference type="RuleBase" id="RU003512"/>
    </source>
</evidence>
<keyword evidence="5" id="KW-0472">Membrane</keyword>
<evidence type="ECO:0000256" key="3">
    <source>
        <dbReference type="ARBA" id="ARBA00022729"/>
    </source>
</evidence>
<dbReference type="Pfam" id="PF01297">
    <property type="entry name" value="ZnuA"/>
    <property type="match status" value="1"/>
</dbReference>
<dbReference type="InterPro" id="IPR006129">
    <property type="entry name" value="AdhesinB"/>
</dbReference>
<dbReference type="RefSeq" id="WP_007418311.1">
    <property type="nucleotide sequence ID" value="NZ_ABOX02000060.1"/>
</dbReference>
<comment type="caution">
    <text evidence="6">The sequence shown here is derived from an EMBL/GenBank/DDBJ whole genome shotgun (WGS) entry which is preliminary data.</text>
</comment>
<dbReference type="GO" id="GO:0030001">
    <property type="term" value="P:metal ion transport"/>
    <property type="evidence" value="ECO:0007669"/>
    <property type="project" value="InterPro"/>
</dbReference>